<dbReference type="EMBL" id="CALQ01002002">
    <property type="protein sequence ID" value="CCM20264.1"/>
    <property type="molecule type" value="Genomic_DNA"/>
</dbReference>
<name>A0A1E1J9G0_LEIGU</name>
<proteinExistence type="predicted"/>
<feature type="coiled-coil region" evidence="1">
    <location>
        <begin position="3"/>
        <end position="101"/>
    </location>
</feature>
<dbReference type="AlphaFoldDB" id="A0A1E1J9G0"/>
<accession>A0A1E1J9G0</accession>
<protein>
    <submittedName>
        <fullName evidence="2">Kinesin K39, putative</fullName>
    </submittedName>
</protein>
<sequence>MTRADLEERLRDAKKRAAELASQLASTAAAKKQVEQERDSTVADLEERLRGAEERTAELASQLASAAAAKTLVEQERDSTRAKLEERLRESERKVSVIEALLRETKCKCEARVAGLKEECEKLKVDTVKYAKKVRVLESEKRIDVARLQAHRDALHRKE</sequence>
<evidence type="ECO:0000256" key="1">
    <source>
        <dbReference type="SAM" id="Coils"/>
    </source>
</evidence>
<reference evidence="2" key="1">
    <citation type="submission" date="2012-08" db="EMBL/GenBank/DDBJ databases">
        <title>Comparative genomics of metastatic and non-metastatic Leishmania guyanensis provides insights into polygenic factors involved in Leishmania RNA virus infection.</title>
        <authorList>
            <person name="Smith D."/>
            <person name="Hertz-Fowler C."/>
            <person name="Martin R."/>
            <person name="Dickens N."/>
            <person name="Fasel N."/>
            <person name="Falquet L."/>
            <person name="Beverley S."/>
            <person name="Zangger H."/>
            <person name="Calderon-Copete S."/>
            <person name="Mottram J."/>
            <person name="Xenarios I."/>
        </authorList>
    </citation>
    <scope>NUCLEOTIDE SEQUENCE</scope>
    <source>
        <strain evidence="2">MHOM/BR/75/M4147/SSU:IR2SAT-LUC</strain>
    </source>
</reference>
<evidence type="ECO:0000313" key="2">
    <source>
        <dbReference type="EMBL" id="CCM20264.1"/>
    </source>
</evidence>
<organism evidence="2">
    <name type="scientific">Leishmania guyanensis</name>
    <dbReference type="NCBI Taxonomy" id="5670"/>
    <lineage>
        <taxon>Eukaryota</taxon>
        <taxon>Discoba</taxon>
        <taxon>Euglenozoa</taxon>
        <taxon>Kinetoplastea</taxon>
        <taxon>Metakinetoplastina</taxon>
        <taxon>Trypanosomatida</taxon>
        <taxon>Trypanosomatidae</taxon>
        <taxon>Leishmaniinae</taxon>
        <taxon>Leishmania</taxon>
        <taxon>Leishmania guyanensis species complex</taxon>
    </lineage>
</organism>
<keyword evidence="1" id="KW-0175">Coiled coil</keyword>
<gene>
    <name evidence="2" type="ORF">BN36_NA77620</name>
</gene>